<evidence type="ECO:0000313" key="1">
    <source>
        <dbReference type="EMBL" id="BCE24190.1"/>
    </source>
</evidence>
<accession>A0A809ZDA9</accession>
<dbReference type="AlphaFoldDB" id="A0A809ZDA9"/>
<organism evidence="2">
    <name type="scientific">Bradyrhizobium diazoefficiens</name>
    <dbReference type="NCBI Taxonomy" id="1355477"/>
    <lineage>
        <taxon>Bacteria</taxon>
        <taxon>Pseudomonadati</taxon>
        <taxon>Pseudomonadota</taxon>
        <taxon>Alphaproteobacteria</taxon>
        <taxon>Hyphomicrobiales</taxon>
        <taxon>Nitrobacteraceae</taxon>
        <taxon>Bradyrhizobium</taxon>
    </lineage>
</organism>
<sequence>MAPGKSGGLSLSNAGEAHVRASHFHMATEPTIEAAALEVVSASRHDPVWPFHATNPNIALAIEIGDLTGNFGTEFAILVEFGFFILKNGRYQMSVPESVTPQVALEAVRKVASTDVEQAGPEPTLILHTMPKARAEAMAQQLRDAT</sequence>
<dbReference type="EMBL" id="AP023091">
    <property type="protein sequence ID" value="BCE24190.1"/>
    <property type="molecule type" value="Genomic_DNA"/>
</dbReference>
<evidence type="ECO:0000313" key="2">
    <source>
        <dbReference type="EMBL" id="BCE50446.1"/>
    </source>
</evidence>
<dbReference type="EMBL" id="AP023099">
    <property type="protein sequence ID" value="BCE93951.1"/>
    <property type="molecule type" value="Genomic_DNA"/>
</dbReference>
<name>A0A809ZDA9_9BRAD</name>
<proteinExistence type="predicted"/>
<dbReference type="EMBL" id="AP023094">
    <property type="protein sequence ID" value="BCE50446.1"/>
    <property type="molecule type" value="Genomic_DNA"/>
</dbReference>
<protein>
    <submittedName>
        <fullName evidence="2">Uncharacterized protein</fullName>
    </submittedName>
</protein>
<reference evidence="3" key="2">
    <citation type="submission" date="2020-05" db="EMBL/GenBank/DDBJ databases">
        <title>Complete genome sequence of Bradyrhizobium diazoefficiens XF10 isolated from soybean nodule.</title>
        <authorList>
            <person name="Noda R."/>
            <person name="Kakizaki K."/>
            <person name="Minamisawa K."/>
        </authorList>
    </citation>
    <scope>NUCLEOTIDE SEQUENCE</scope>
    <source>
        <strain evidence="3">XF10</strain>
    </source>
</reference>
<gene>
    <name evidence="3" type="ORF">XF10B_67490</name>
    <name evidence="1" type="ORF">XF1B_68710</name>
    <name evidence="2" type="ORF">XF4B_67950</name>
</gene>
<reference evidence="2" key="3">
    <citation type="submission" date="2020-05" db="EMBL/GenBank/DDBJ databases">
        <title>Complete genome sequence of Bradyrhizobium diazoefficiens XF4 isolated from soybean nodule.</title>
        <authorList>
            <person name="Noda R."/>
            <person name="Kakizaki K."/>
            <person name="Minamisawa K."/>
        </authorList>
    </citation>
    <scope>NUCLEOTIDE SEQUENCE</scope>
    <source>
        <strain evidence="2">XF4</strain>
    </source>
</reference>
<reference evidence="1" key="1">
    <citation type="submission" date="2020-05" db="EMBL/GenBank/DDBJ databases">
        <title>Complete genome sequence of Bradyrhizobium diazoefficiens XF1 isolated from soybean nodule.</title>
        <authorList>
            <person name="Noda R."/>
            <person name="Kakizaki K."/>
            <person name="Minamisawa K."/>
        </authorList>
    </citation>
    <scope>NUCLEOTIDE SEQUENCE</scope>
    <source>
        <strain evidence="1">XF1</strain>
    </source>
</reference>
<evidence type="ECO:0000313" key="3">
    <source>
        <dbReference type="EMBL" id="BCE93951.1"/>
    </source>
</evidence>